<feature type="region of interest" description="Disordered" evidence="1">
    <location>
        <begin position="1"/>
        <end position="64"/>
    </location>
</feature>
<dbReference type="EMBL" id="CP015098">
    <property type="protein sequence ID" value="AMW09171.1"/>
    <property type="molecule type" value="Genomic_DNA"/>
</dbReference>
<evidence type="ECO:0000256" key="1">
    <source>
        <dbReference type="SAM" id="MobiDB-lite"/>
    </source>
</evidence>
<organism evidence="2 3">
    <name type="scientific">Streptomyces qaidamensis</name>
    <dbReference type="NCBI Taxonomy" id="1783515"/>
    <lineage>
        <taxon>Bacteria</taxon>
        <taxon>Bacillati</taxon>
        <taxon>Actinomycetota</taxon>
        <taxon>Actinomycetes</taxon>
        <taxon>Kitasatosporales</taxon>
        <taxon>Streptomycetaceae</taxon>
        <taxon>Streptomyces</taxon>
        <taxon>Streptomyces aurantiacus group</taxon>
    </lineage>
</organism>
<dbReference type="KEGG" id="stsi:A4E84_06490"/>
<reference evidence="3" key="1">
    <citation type="submission" date="2016-04" db="EMBL/GenBank/DDBJ databases">
        <authorList>
            <person name="Zhang B."/>
        </authorList>
    </citation>
    <scope>NUCLEOTIDE SEQUENCE [LARGE SCALE GENOMIC DNA]</scope>
    <source>
        <strain evidence="3">S10</strain>
    </source>
</reference>
<feature type="compositionally biased region" description="Basic and acidic residues" evidence="1">
    <location>
        <begin position="1"/>
        <end position="19"/>
    </location>
</feature>
<keyword evidence="3" id="KW-1185">Reference proteome</keyword>
<gene>
    <name evidence="2" type="ORF">A4E84_06490</name>
</gene>
<proteinExistence type="predicted"/>
<evidence type="ECO:0008006" key="4">
    <source>
        <dbReference type="Google" id="ProtNLM"/>
    </source>
</evidence>
<sequence>MTEQVKKSMGGDKAAKDGDMPASCQGLDEATKKRVAERAAAAAVAGALGGSEKESSEGPDAAADVKITECTKDEFGYPIAKLEVVNSTDKKSDMNVQVSFNGPDGTRLAEGGTVVSALEPGQKAKEDAMGLKEISGKFTCKVGNVDRWESN</sequence>
<evidence type="ECO:0000313" key="2">
    <source>
        <dbReference type="EMBL" id="AMW09171.1"/>
    </source>
</evidence>
<accession>A0A143BVM5</accession>
<evidence type="ECO:0000313" key="3">
    <source>
        <dbReference type="Proteomes" id="UP000076096"/>
    </source>
</evidence>
<protein>
    <recommendedName>
        <fullName evidence="4">DUF4352 domain-containing protein</fullName>
    </recommendedName>
</protein>
<dbReference type="Proteomes" id="UP000076096">
    <property type="component" value="Chromosome"/>
</dbReference>
<name>A0A143BVM5_9ACTN</name>
<dbReference type="AlphaFoldDB" id="A0A143BVM5"/>